<dbReference type="AlphaFoldDB" id="A0A2K8JLE3"/>
<evidence type="ECO:0000256" key="1">
    <source>
        <dbReference type="SAM" id="SignalP"/>
    </source>
</evidence>
<dbReference type="EMBL" id="MF683358">
    <property type="protein sequence ID" value="ATU82499.1"/>
    <property type="molecule type" value="mRNA"/>
</dbReference>
<proteinExistence type="evidence at transcript level"/>
<keyword evidence="1" id="KW-0732">Signal</keyword>
<evidence type="ECO:0000313" key="2">
    <source>
        <dbReference type="EMBL" id="ATU82499.1"/>
    </source>
</evidence>
<feature type="chain" id="PRO_5014797674" evidence="1">
    <location>
        <begin position="19"/>
        <end position="284"/>
    </location>
</feature>
<reference evidence="2" key="1">
    <citation type="journal article" date="2018" name="Cell. Mol. Life Sci.">
        <title>Giant fish-killing water bug reveals ancient and dynamic venom evolution in Heteroptera.</title>
        <authorList>
            <person name="Walker A.A."/>
            <person name="Hernandez-Vargas M.J."/>
            <person name="Corzo G."/>
            <person name="Fry B.G."/>
            <person name="King G.F."/>
        </authorList>
    </citation>
    <scope>NUCLEOTIDE SEQUENCE</scope>
</reference>
<protein>
    <submittedName>
        <fullName evidence="2">Venom protein family 33 protein 1</fullName>
    </submittedName>
</protein>
<feature type="signal peptide" evidence="1">
    <location>
        <begin position="1"/>
        <end position="18"/>
    </location>
</feature>
<sequence length="284" mass="32528">MFKVSIICAIFLAQGIYGQRKWNDFRVKFAFTEKGGYFAMPKSLQDPLLKDYVQVPNPGPYKDGLNLRTYCFPNDPRVCVLFDKNGITAGIQISFLKDELNKGISGPFLYDPSKLNMFQSSNLFGKPAYTVRVFFANPAHLKDHGRKNTDQTADSIWAYLDEGWVEMAMQEPPQPNNGAMKHFVKQACFPGMGQHYFYKLDEKTQCDKLQTFFPLYENGHLIAFGLGTFGKTQSNKREWFEIPPTEAPIIPRRPACLDDWGTKYGFSTLHVYFVDQPWKIGCPH</sequence>
<organism evidence="2">
    <name type="scientific">Lethocerus distinctifemur</name>
    <dbReference type="NCBI Taxonomy" id="280095"/>
    <lineage>
        <taxon>Eukaryota</taxon>
        <taxon>Metazoa</taxon>
        <taxon>Ecdysozoa</taxon>
        <taxon>Arthropoda</taxon>
        <taxon>Hexapoda</taxon>
        <taxon>Insecta</taxon>
        <taxon>Pterygota</taxon>
        <taxon>Neoptera</taxon>
        <taxon>Paraneoptera</taxon>
        <taxon>Hemiptera</taxon>
        <taxon>Heteroptera</taxon>
        <taxon>Panheteroptera</taxon>
        <taxon>Nepomorpha</taxon>
        <taxon>Belostomatidae</taxon>
        <taxon>Lethocerinae</taxon>
        <taxon>Lethocerus</taxon>
    </lineage>
</organism>
<name>A0A2K8JLE3_9HEMI</name>
<accession>A0A2K8JLE3</accession>